<proteinExistence type="predicted"/>
<evidence type="ECO:0000259" key="3">
    <source>
        <dbReference type="Pfam" id="PF13191"/>
    </source>
</evidence>
<evidence type="ECO:0000313" key="4">
    <source>
        <dbReference type="EMBL" id="MFD1522862.1"/>
    </source>
</evidence>
<reference evidence="5" key="1">
    <citation type="journal article" date="2019" name="Int. J. Syst. Evol. Microbiol.">
        <title>The Global Catalogue of Microorganisms (GCM) 10K type strain sequencing project: providing services to taxonomists for standard genome sequencing and annotation.</title>
        <authorList>
            <consortium name="The Broad Institute Genomics Platform"/>
            <consortium name="The Broad Institute Genome Sequencing Center for Infectious Disease"/>
            <person name="Wu L."/>
            <person name="Ma J."/>
        </authorList>
    </citation>
    <scope>NUCLEOTIDE SEQUENCE [LARGE SCALE GENOMIC DNA]</scope>
    <source>
        <strain evidence="5">CCM 7043</strain>
    </source>
</reference>
<keyword evidence="5" id="KW-1185">Reference proteome</keyword>
<dbReference type="PANTHER" id="PTHR16305">
    <property type="entry name" value="TESTICULAR SOLUBLE ADENYLYL CYCLASE"/>
    <property type="match status" value="1"/>
</dbReference>
<gene>
    <name evidence="4" type="ORF">ACFSJD_35600</name>
</gene>
<keyword evidence="1" id="KW-0547">Nucleotide-binding</keyword>
<dbReference type="Gene3D" id="3.40.50.300">
    <property type="entry name" value="P-loop containing nucleotide triphosphate hydrolases"/>
    <property type="match status" value="1"/>
</dbReference>
<dbReference type="SUPFAM" id="SSF52540">
    <property type="entry name" value="P-loop containing nucleoside triphosphate hydrolases"/>
    <property type="match status" value="1"/>
</dbReference>
<dbReference type="PANTHER" id="PTHR16305:SF28">
    <property type="entry name" value="GUANYLATE CYCLASE DOMAIN-CONTAINING PROTEIN"/>
    <property type="match status" value="1"/>
</dbReference>
<dbReference type="Proteomes" id="UP001597114">
    <property type="component" value="Unassembled WGS sequence"/>
</dbReference>
<dbReference type="InterPro" id="IPR027417">
    <property type="entry name" value="P-loop_NTPase"/>
</dbReference>
<dbReference type="GO" id="GO:0005524">
    <property type="term" value="F:ATP binding"/>
    <property type="evidence" value="ECO:0007669"/>
    <property type="project" value="UniProtKB-KW"/>
</dbReference>
<dbReference type="EMBL" id="JBHUCO010000051">
    <property type="protein sequence ID" value="MFD1522862.1"/>
    <property type="molecule type" value="Genomic_DNA"/>
</dbReference>
<name>A0ABW4F614_9PSEU</name>
<accession>A0ABW4F614</accession>
<evidence type="ECO:0000313" key="5">
    <source>
        <dbReference type="Proteomes" id="UP001597114"/>
    </source>
</evidence>
<evidence type="ECO:0000256" key="1">
    <source>
        <dbReference type="ARBA" id="ARBA00022741"/>
    </source>
</evidence>
<evidence type="ECO:0000256" key="2">
    <source>
        <dbReference type="ARBA" id="ARBA00022840"/>
    </source>
</evidence>
<protein>
    <submittedName>
        <fullName evidence="4">ATP-binding protein</fullName>
    </submittedName>
</protein>
<dbReference type="RefSeq" id="WP_344725824.1">
    <property type="nucleotide sequence ID" value="NZ_BAAAUS010000035.1"/>
</dbReference>
<feature type="domain" description="Orc1-like AAA ATPase" evidence="3">
    <location>
        <begin position="5"/>
        <end position="150"/>
    </location>
</feature>
<dbReference type="Pfam" id="PF13191">
    <property type="entry name" value="AAA_16"/>
    <property type="match status" value="1"/>
</dbReference>
<sequence>MTSYPLVGRSEAVAEIEAVLAAGRAGRGTLVLVTGEAGVGKSRLAQEAVTRAAGYRTAWHGCEPAAAAFRPWARLLRTVVPDRADVFPDGGSPTEGMRERMFDDVVDLVATSAAETPLLLVFDDVHDADASSLELLGHVARQLRATRVVILATSRDGEAAWQGRGRIRGELVRAGRSLPLATLSTDDVAQLMAASGSSPRPDTLRVVAQRTGGSPLLVTELVTFLRSRGGLGDPVTALAVPESVRALAAGRLARLPARSAEAVAAAAALGRDVEIGVLSALIATGPDELDRLLDPARAEALIVDTGPGRVAFGHDLLRDAVHRALPVGERQELHARIAAELARSGADPAVIAHHLLQAGPEHRVQAAGSAAQAGERAAAVAAYEDAAQWYARAAAALEGGIDGAEPARRADMLVAQGEALVAAGDRATARGVFREAAGLGRRLGSATLVARAALGLAGGVGFEVALLDGEQVDLLSEARVALAEQETVLRSLTAARLSVALTLLASEERRAELSEEAVTLARASGDDDALGQALAARCDVLAGPEHSRSRAEWASEIVATAARRRSPALELLGRRFRLVALLEVGDVVGAHAEAQAYAVTAAGLRQPAYDWYVPIWQGMRALSEGRIADCEAHLADAERLGRGAGSENAQALVLTSRWCLLTELDDQPGITELFAAVDLNGFAGVWPFVTMAHVAAHQGRAGEAAARLDAVTPRLTASPRDSEWLPMMAQLAEAVGTIGGHPVARWAYEQLFPLAELFVVEGIGAALRGPVHRHLGILAAAAGETATAADHFDRALDRARGIGATLLVARILRDAGLALSDPVRMAEARDLYRALGVTRRADELGSAPEGGGADGQPGASDNLFLREGEFWTLRYQRREVRLRDSKGLRDLAVLLAAPGREFPAVELAAAPSAAAAAEVPAGELHEPGDLGEVVDATARAAYRRRLLELDEEETEADARGDQERSVALAAEREALVAQLSAAYGLGGRVRRAGQPAERARTAVTARIRDAMRRIESVHPELGAHLRHSVSTGTFCSYRPESPTAWRQ</sequence>
<keyword evidence="2 4" id="KW-0067">ATP-binding</keyword>
<comment type="caution">
    <text evidence="4">The sequence shown here is derived from an EMBL/GenBank/DDBJ whole genome shotgun (WGS) entry which is preliminary data.</text>
</comment>
<dbReference type="InterPro" id="IPR041664">
    <property type="entry name" value="AAA_16"/>
</dbReference>
<organism evidence="4 5">
    <name type="scientific">Pseudonocardia yunnanensis</name>
    <dbReference type="NCBI Taxonomy" id="58107"/>
    <lineage>
        <taxon>Bacteria</taxon>
        <taxon>Bacillati</taxon>
        <taxon>Actinomycetota</taxon>
        <taxon>Actinomycetes</taxon>
        <taxon>Pseudonocardiales</taxon>
        <taxon>Pseudonocardiaceae</taxon>
        <taxon>Pseudonocardia</taxon>
    </lineage>
</organism>